<sequence>MPDDLKIAVIGGGYMARAHSVALAALPVYVDDLPFQPIREVICDATGDLAAEAARRFGYNRSSGDWRAVVEDPDVDVVDVVLPNDLHLEVVEAALAAGKHVTCEKPLANTAAECAHLLAAAEKAGVVHQTGLNWRLAPAVQQARRLIEDGTIGEIRDFRGFWLADFGADASSPMTWKYRKESAGSGSLGDTGSHVIDFARYLAGEFASVVGLSRIHVPERTPAGGGAPEPVDVEDDAAFLAEFTGGAYGYVQLTRSSPGRKNHCGFELHGSKGSVVFDWERMNELRVYDSRDAKDRQGFRTVLMGPAQPYGGQFWRVPGYQIGFGETKVLQFMELVRAIGGQGDVQTSFLDGLRAKQVEEAVEASIDTRAWTEVAR</sequence>
<dbReference type="EMBL" id="JBHSBI010000019">
    <property type="protein sequence ID" value="MFC4012035.1"/>
    <property type="molecule type" value="Genomic_DNA"/>
</dbReference>
<evidence type="ECO:0000313" key="4">
    <source>
        <dbReference type="EMBL" id="MFC4012035.1"/>
    </source>
</evidence>
<accession>A0ABV8GDK7</accession>
<dbReference type="RefSeq" id="WP_357819880.1">
    <property type="nucleotide sequence ID" value="NZ_JBHSBI010000019.1"/>
</dbReference>
<dbReference type="SUPFAM" id="SSF51735">
    <property type="entry name" value="NAD(P)-binding Rossmann-fold domains"/>
    <property type="match status" value="1"/>
</dbReference>
<dbReference type="Proteomes" id="UP001595851">
    <property type="component" value="Unassembled WGS sequence"/>
</dbReference>
<dbReference type="InterPro" id="IPR000683">
    <property type="entry name" value="Gfo/Idh/MocA-like_OxRdtase_N"/>
</dbReference>
<gene>
    <name evidence="4" type="ORF">ACFOY2_32710</name>
</gene>
<evidence type="ECO:0000259" key="2">
    <source>
        <dbReference type="Pfam" id="PF01408"/>
    </source>
</evidence>
<feature type="domain" description="Gfo/Idh/MocA-like oxidoreductase N-terminal" evidence="2">
    <location>
        <begin position="5"/>
        <end position="130"/>
    </location>
</feature>
<protein>
    <submittedName>
        <fullName evidence="4">Gfo/Idh/MocA family protein</fullName>
    </submittedName>
</protein>
<evidence type="ECO:0000313" key="5">
    <source>
        <dbReference type="Proteomes" id="UP001595851"/>
    </source>
</evidence>
<evidence type="ECO:0000259" key="3">
    <source>
        <dbReference type="Pfam" id="PF22725"/>
    </source>
</evidence>
<keyword evidence="5" id="KW-1185">Reference proteome</keyword>
<dbReference type="Pfam" id="PF22725">
    <property type="entry name" value="GFO_IDH_MocA_C3"/>
    <property type="match status" value="1"/>
</dbReference>
<proteinExistence type="predicted"/>
<feature type="domain" description="GFO/IDH/MocA-like oxidoreductase" evidence="3">
    <location>
        <begin position="140"/>
        <end position="275"/>
    </location>
</feature>
<keyword evidence="1" id="KW-0560">Oxidoreductase</keyword>
<dbReference type="Gene3D" id="3.30.360.10">
    <property type="entry name" value="Dihydrodipicolinate Reductase, domain 2"/>
    <property type="match status" value="1"/>
</dbReference>
<dbReference type="Pfam" id="PF01408">
    <property type="entry name" value="GFO_IDH_MocA"/>
    <property type="match status" value="1"/>
</dbReference>
<dbReference type="InterPro" id="IPR036291">
    <property type="entry name" value="NAD(P)-bd_dom_sf"/>
</dbReference>
<reference evidence="5" key="1">
    <citation type="journal article" date="2019" name="Int. J. Syst. Evol. Microbiol.">
        <title>The Global Catalogue of Microorganisms (GCM) 10K type strain sequencing project: providing services to taxonomists for standard genome sequencing and annotation.</title>
        <authorList>
            <consortium name="The Broad Institute Genomics Platform"/>
            <consortium name="The Broad Institute Genome Sequencing Center for Infectious Disease"/>
            <person name="Wu L."/>
            <person name="Ma J."/>
        </authorList>
    </citation>
    <scope>NUCLEOTIDE SEQUENCE [LARGE SCALE GENOMIC DNA]</scope>
    <source>
        <strain evidence="5">TBRC 1276</strain>
    </source>
</reference>
<organism evidence="4 5">
    <name type="scientific">Nonomuraea purpurea</name>
    <dbReference type="NCBI Taxonomy" id="1849276"/>
    <lineage>
        <taxon>Bacteria</taxon>
        <taxon>Bacillati</taxon>
        <taxon>Actinomycetota</taxon>
        <taxon>Actinomycetes</taxon>
        <taxon>Streptosporangiales</taxon>
        <taxon>Streptosporangiaceae</taxon>
        <taxon>Nonomuraea</taxon>
    </lineage>
</organism>
<dbReference type="InterPro" id="IPR055170">
    <property type="entry name" value="GFO_IDH_MocA-like_dom"/>
</dbReference>
<dbReference type="SUPFAM" id="SSF55347">
    <property type="entry name" value="Glyceraldehyde-3-phosphate dehydrogenase-like, C-terminal domain"/>
    <property type="match status" value="1"/>
</dbReference>
<dbReference type="PANTHER" id="PTHR43818:SF11">
    <property type="entry name" value="BCDNA.GH03377"/>
    <property type="match status" value="1"/>
</dbReference>
<comment type="caution">
    <text evidence="4">The sequence shown here is derived from an EMBL/GenBank/DDBJ whole genome shotgun (WGS) entry which is preliminary data.</text>
</comment>
<dbReference type="InterPro" id="IPR050463">
    <property type="entry name" value="Gfo/Idh/MocA_oxidrdct_glycsds"/>
</dbReference>
<dbReference type="Gene3D" id="3.40.50.720">
    <property type="entry name" value="NAD(P)-binding Rossmann-like Domain"/>
    <property type="match status" value="1"/>
</dbReference>
<name>A0ABV8GDK7_9ACTN</name>
<dbReference type="PANTHER" id="PTHR43818">
    <property type="entry name" value="BCDNA.GH03377"/>
    <property type="match status" value="1"/>
</dbReference>
<evidence type="ECO:0000256" key="1">
    <source>
        <dbReference type="ARBA" id="ARBA00023002"/>
    </source>
</evidence>